<evidence type="ECO:0000259" key="4">
    <source>
        <dbReference type="PROSITE" id="PS50110"/>
    </source>
</evidence>
<dbReference type="InterPro" id="IPR050595">
    <property type="entry name" value="Bact_response_regulator"/>
</dbReference>
<dbReference type="Gene3D" id="3.40.50.2300">
    <property type="match status" value="1"/>
</dbReference>
<dbReference type="InterPro" id="IPR011006">
    <property type="entry name" value="CheY-like_superfamily"/>
</dbReference>
<gene>
    <name evidence="5" type="ORF">SAMN05661003_11444</name>
</gene>
<sequence>MNKRLLLADDSVTIQKVVEITLTGKPYDLVAVGNGDEALRLARQQRPDLILADVFMPGKNGYELCELVRQDPALAAVPVLLLAGSFEPFDEKRASAAGADGWIAKPFSSQDLIDRVAELLARAPAADWQASPSRTPDEGVRQAFSQAAAEMATPVAPAPPASAPVVEPSFEQPFEQLFEPAQPAATEAAADEELFGGGAPQDFSFESLDESTPVPAPAGDFAFDPTAFDLPVDSAADLAPAAEAAAPSPAAPAAETPVVKVAAAAPVVAVTAPVEPPALADELPSLDAFAADLPQPPAAVAEEGVMALKEEQIVAEGAYGAVPERVEKRVAFLSDEQLMEIVERVAGAVIERLAAPQVEKVVWEVVPDLAERMIRDEMDRLRRQSGDA</sequence>
<keyword evidence="6" id="KW-1185">Reference proteome</keyword>
<feature type="modified residue" description="4-aspartylphosphate" evidence="3">
    <location>
        <position position="53"/>
    </location>
</feature>
<accession>A0A1G7DLJ2</accession>
<dbReference type="GO" id="GO:0000160">
    <property type="term" value="P:phosphorelay signal transduction system"/>
    <property type="evidence" value="ECO:0007669"/>
    <property type="project" value="UniProtKB-KW"/>
</dbReference>
<evidence type="ECO:0000256" key="2">
    <source>
        <dbReference type="ARBA" id="ARBA00023012"/>
    </source>
</evidence>
<dbReference type="Proteomes" id="UP000243205">
    <property type="component" value="Unassembled WGS sequence"/>
</dbReference>
<dbReference type="SMART" id="SM00448">
    <property type="entry name" value="REC"/>
    <property type="match status" value="1"/>
</dbReference>
<feature type="domain" description="Response regulatory" evidence="4">
    <location>
        <begin position="4"/>
        <end position="120"/>
    </location>
</feature>
<dbReference type="InterPro" id="IPR001789">
    <property type="entry name" value="Sig_transdc_resp-reg_receiver"/>
</dbReference>
<evidence type="ECO:0000313" key="6">
    <source>
        <dbReference type="Proteomes" id="UP000243205"/>
    </source>
</evidence>
<dbReference type="PANTHER" id="PTHR44591:SF14">
    <property type="entry name" value="PROTEIN PILG"/>
    <property type="match status" value="1"/>
</dbReference>
<dbReference type="PROSITE" id="PS50110">
    <property type="entry name" value="RESPONSE_REGULATORY"/>
    <property type="match status" value="1"/>
</dbReference>
<organism evidence="5 6">
    <name type="scientific">Desulfuromonas thiophila</name>
    <dbReference type="NCBI Taxonomy" id="57664"/>
    <lineage>
        <taxon>Bacteria</taxon>
        <taxon>Pseudomonadati</taxon>
        <taxon>Thermodesulfobacteriota</taxon>
        <taxon>Desulfuromonadia</taxon>
        <taxon>Desulfuromonadales</taxon>
        <taxon>Desulfuromonadaceae</taxon>
        <taxon>Desulfuromonas</taxon>
    </lineage>
</organism>
<reference evidence="6" key="1">
    <citation type="submission" date="2016-10" db="EMBL/GenBank/DDBJ databases">
        <authorList>
            <person name="Varghese N."/>
            <person name="Submissions S."/>
        </authorList>
    </citation>
    <scope>NUCLEOTIDE SEQUENCE [LARGE SCALE GENOMIC DNA]</scope>
    <source>
        <strain evidence="6">DSM 8987</strain>
    </source>
</reference>
<dbReference type="OrthoDB" id="9780312at2"/>
<proteinExistence type="predicted"/>
<dbReference type="EMBL" id="FNAQ01000014">
    <property type="protein sequence ID" value="SDE52401.1"/>
    <property type="molecule type" value="Genomic_DNA"/>
</dbReference>
<protein>
    <submittedName>
        <fullName evidence="5">Response regulator receiver domain-containing protein</fullName>
    </submittedName>
</protein>
<evidence type="ECO:0000256" key="1">
    <source>
        <dbReference type="ARBA" id="ARBA00022553"/>
    </source>
</evidence>
<dbReference type="SUPFAM" id="SSF52172">
    <property type="entry name" value="CheY-like"/>
    <property type="match status" value="1"/>
</dbReference>
<keyword evidence="1 3" id="KW-0597">Phosphoprotein</keyword>
<evidence type="ECO:0000313" key="5">
    <source>
        <dbReference type="EMBL" id="SDE52401.1"/>
    </source>
</evidence>
<dbReference type="AlphaFoldDB" id="A0A1G7DLJ2"/>
<dbReference type="STRING" id="57664.SAMN05661003_11444"/>
<evidence type="ECO:0000256" key="3">
    <source>
        <dbReference type="PROSITE-ProRule" id="PRU00169"/>
    </source>
</evidence>
<dbReference type="Pfam" id="PF00072">
    <property type="entry name" value="Response_reg"/>
    <property type="match status" value="1"/>
</dbReference>
<name>A0A1G7DLJ2_9BACT</name>
<keyword evidence="2" id="KW-0902">Two-component regulatory system</keyword>
<dbReference type="RefSeq" id="WP_092079626.1">
    <property type="nucleotide sequence ID" value="NZ_FNAQ01000014.1"/>
</dbReference>
<dbReference type="PANTHER" id="PTHR44591">
    <property type="entry name" value="STRESS RESPONSE REGULATOR PROTEIN 1"/>
    <property type="match status" value="1"/>
</dbReference>